<dbReference type="eggNOG" id="COG1670">
    <property type="taxonomic scope" value="Bacteria"/>
</dbReference>
<dbReference type="InterPro" id="IPR016181">
    <property type="entry name" value="Acyl_CoA_acyltransferase"/>
</dbReference>
<sequence>MLKQYENRDFKLLQSWVTDAELLFQFAGTDFHYPITEQQLTVYKEKNPDRHFYIGYYDNQAAAFGEIIPQSDAAFRLGRLIVGNPSLRGQGLGYRFVKDLVNECKETFHAKVVDLFVWEENHPAIRCYQKAGFSFTDEPGFFLQYNDKQFTIHKMSLRVI</sequence>
<gene>
    <name evidence="2" type="ordered locus">Solca_0597</name>
</gene>
<dbReference type="STRING" id="929556.Solca_0597"/>
<dbReference type="HOGENOM" id="CLU_013985_3_2_10"/>
<name>H8KP90_SOLCM</name>
<dbReference type="RefSeq" id="WP_014678955.1">
    <property type="nucleotide sequence ID" value="NC_017770.1"/>
</dbReference>
<dbReference type="SUPFAM" id="SSF55729">
    <property type="entry name" value="Acyl-CoA N-acyltransferases (Nat)"/>
    <property type="match status" value="1"/>
</dbReference>
<protein>
    <submittedName>
        <fullName evidence="2">Acetyltransferase, ribosomal protein N-acetylase</fullName>
    </submittedName>
</protein>
<dbReference type="EMBL" id="CP003349">
    <property type="protein sequence ID" value="AFD05727.1"/>
    <property type="molecule type" value="Genomic_DNA"/>
</dbReference>
<dbReference type="AlphaFoldDB" id="H8KP90"/>
<dbReference type="Gene3D" id="3.40.630.30">
    <property type="match status" value="1"/>
</dbReference>
<keyword evidence="3" id="KW-1185">Reference proteome</keyword>
<feature type="domain" description="N-acetyltransferase" evidence="1">
    <location>
        <begin position="8"/>
        <end position="158"/>
    </location>
</feature>
<dbReference type="OrthoDB" id="9811523at2"/>
<keyword evidence="2" id="KW-0808">Transferase</keyword>
<dbReference type="Pfam" id="PF00583">
    <property type="entry name" value="Acetyltransf_1"/>
    <property type="match status" value="1"/>
</dbReference>
<dbReference type="Proteomes" id="UP000007590">
    <property type="component" value="Chromosome"/>
</dbReference>
<dbReference type="GO" id="GO:0005840">
    <property type="term" value="C:ribosome"/>
    <property type="evidence" value="ECO:0007669"/>
    <property type="project" value="UniProtKB-KW"/>
</dbReference>
<dbReference type="InterPro" id="IPR000182">
    <property type="entry name" value="GNAT_dom"/>
</dbReference>
<evidence type="ECO:0000313" key="3">
    <source>
        <dbReference type="Proteomes" id="UP000007590"/>
    </source>
</evidence>
<keyword evidence="2" id="KW-0689">Ribosomal protein</keyword>
<dbReference type="CDD" id="cd04301">
    <property type="entry name" value="NAT_SF"/>
    <property type="match status" value="1"/>
</dbReference>
<evidence type="ECO:0000259" key="1">
    <source>
        <dbReference type="PROSITE" id="PS51186"/>
    </source>
</evidence>
<evidence type="ECO:0000313" key="2">
    <source>
        <dbReference type="EMBL" id="AFD05727.1"/>
    </source>
</evidence>
<reference evidence="2" key="1">
    <citation type="submission" date="2012-02" db="EMBL/GenBank/DDBJ databases">
        <title>The complete genome of Solitalea canadensis DSM 3403.</title>
        <authorList>
            <consortium name="US DOE Joint Genome Institute (JGI-PGF)"/>
            <person name="Lucas S."/>
            <person name="Copeland A."/>
            <person name="Lapidus A."/>
            <person name="Glavina del Rio T."/>
            <person name="Dalin E."/>
            <person name="Tice H."/>
            <person name="Bruce D."/>
            <person name="Goodwin L."/>
            <person name="Pitluck S."/>
            <person name="Peters L."/>
            <person name="Ovchinnikova G."/>
            <person name="Lu M."/>
            <person name="Kyrpides N."/>
            <person name="Mavromatis K."/>
            <person name="Ivanova N."/>
            <person name="Brettin T."/>
            <person name="Detter J.C."/>
            <person name="Han C."/>
            <person name="Larimer F."/>
            <person name="Land M."/>
            <person name="Hauser L."/>
            <person name="Markowitz V."/>
            <person name="Cheng J.-F."/>
            <person name="Hugenholtz P."/>
            <person name="Woyke T."/>
            <person name="Wu D."/>
            <person name="Spring S."/>
            <person name="Schroeder M."/>
            <person name="Kopitz M."/>
            <person name="Brambilla E."/>
            <person name="Klenk H.-P."/>
            <person name="Eisen J.A."/>
        </authorList>
    </citation>
    <scope>NUCLEOTIDE SEQUENCE</scope>
    <source>
        <strain evidence="2">DSM 3403</strain>
    </source>
</reference>
<dbReference type="KEGG" id="scn:Solca_0597"/>
<dbReference type="GO" id="GO:0016747">
    <property type="term" value="F:acyltransferase activity, transferring groups other than amino-acyl groups"/>
    <property type="evidence" value="ECO:0007669"/>
    <property type="project" value="InterPro"/>
</dbReference>
<accession>H8KP90</accession>
<dbReference type="PROSITE" id="PS51186">
    <property type="entry name" value="GNAT"/>
    <property type="match status" value="1"/>
</dbReference>
<organism evidence="2 3">
    <name type="scientific">Solitalea canadensis (strain ATCC 29591 / DSM 3403 / JCM 21819 / LMG 8368 / NBRC 15130 / NCIMB 12057 / USAM 9D)</name>
    <name type="common">Flexibacter canadensis</name>
    <dbReference type="NCBI Taxonomy" id="929556"/>
    <lineage>
        <taxon>Bacteria</taxon>
        <taxon>Pseudomonadati</taxon>
        <taxon>Bacteroidota</taxon>
        <taxon>Sphingobacteriia</taxon>
        <taxon>Sphingobacteriales</taxon>
        <taxon>Sphingobacteriaceae</taxon>
        <taxon>Solitalea</taxon>
    </lineage>
</organism>
<proteinExistence type="predicted"/>
<keyword evidence="2" id="KW-0687">Ribonucleoprotein</keyword>